<protein>
    <submittedName>
        <fullName evidence="1">Uncharacterized protein</fullName>
    </submittedName>
</protein>
<accession>A0A4Y2GCG6</accession>
<evidence type="ECO:0000313" key="1">
    <source>
        <dbReference type="EMBL" id="GBM50379.1"/>
    </source>
</evidence>
<name>A0A4Y2GCG6_ARAVE</name>
<dbReference type="EMBL" id="BGPR01001296">
    <property type="protein sequence ID" value="GBM50379.1"/>
    <property type="molecule type" value="Genomic_DNA"/>
</dbReference>
<dbReference type="AlphaFoldDB" id="A0A4Y2GCG6"/>
<keyword evidence="2" id="KW-1185">Reference proteome</keyword>
<evidence type="ECO:0000313" key="2">
    <source>
        <dbReference type="Proteomes" id="UP000499080"/>
    </source>
</evidence>
<organism evidence="1 2">
    <name type="scientific">Araneus ventricosus</name>
    <name type="common">Orbweaver spider</name>
    <name type="synonym">Epeira ventricosa</name>
    <dbReference type="NCBI Taxonomy" id="182803"/>
    <lineage>
        <taxon>Eukaryota</taxon>
        <taxon>Metazoa</taxon>
        <taxon>Ecdysozoa</taxon>
        <taxon>Arthropoda</taxon>
        <taxon>Chelicerata</taxon>
        <taxon>Arachnida</taxon>
        <taxon>Araneae</taxon>
        <taxon>Araneomorphae</taxon>
        <taxon>Entelegynae</taxon>
        <taxon>Araneoidea</taxon>
        <taxon>Araneidae</taxon>
        <taxon>Araneus</taxon>
    </lineage>
</organism>
<gene>
    <name evidence="1" type="ORF">AVEN_129000_1</name>
</gene>
<proteinExistence type="predicted"/>
<reference evidence="1 2" key="1">
    <citation type="journal article" date="2019" name="Sci. Rep.">
        <title>Orb-weaving spider Araneus ventricosus genome elucidates the spidroin gene catalogue.</title>
        <authorList>
            <person name="Kono N."/>
            <person name="Nakamura H."/>
            <person name="Ohtoshi R."/>
            <person name="Moran D.A.P."/>
            <person name="Shinohara A."/>
            <person name="Yoshida Y."/>
            <person name="Fujiwara M."/>
            <person name="Mori M."/>
            <person name="Tomita M."/>
            <person name="Arakawa K."/>
        </authorList>
    </citation>
    <scope>NUCLEOTIDE SEQUENCE [LARGE SCALE GENOMIC DNA]</scope>
</reference>
<comment type="caution">
    <text evidence="1">The sequence shown here is derived from an EMBL/GenBank/DDBJ whole genome shotgun (WGS) entry which is preliminary data.</text>
</comment>
<sequence length="113" mass="13448">MVSFVISYSFYPILGSFHRFLINPFPPFLNILKLFKGFDNELRIDNNSKIKLSYLMCSIEAEKKSSRIFLETSPINWRYETIDVLVYRHLASSTDIRIENSQEYHVFVRRLMS</sequence>
<dbReference type="Proteomes" id="UP000499080">
    <property type="component" value="Unassembled WGS sequence"/>
</dbReference>